<proteinExistence type="predicted"/>
<evidence type="ECO:0000313" key="2">
    <source>
        <dbReference type="Proteomes" id="UP001515480"/>
    </source>
</evidence>
<evidence type="ECO:0000313" key="1">
    <source>
        <dbReference type="EMBL" id="KAL1528529.1"/>
    </source>
</evidence>
<keyword evidence="2" id="KW-1185">Reference proteome</keyword>
<organism evidence="1 2">
    <name type="scientific">Prymnesium parvum</name>
    <name type="common">Toxic golden alga</name>
    <dbReference type="NCBI Taxonomy" id="97485"/>
    <lineage>
        <taxon>Eukaryota</taxon>
        <taxon>Haptista</taxon>
        <taxon>Haptophyta</taxon>
        <taxon>Prymnesiophyceae</taxon>
        <taxon>Prymnesiales</taxon>
        <taxon>Prymnesiaceae</taxon>
        <taxon>Prymnesium</taxon>
    </lineage>
</organism>
<protein>
    <submittedName>
        <fullName evidence="1">Uncharacterized protein</fullName>
    </submittedName>
</protein>
<dbReference type="AlphaFoldDB" id="A0AB34K3A9"/>
<dbReference type="EMBL" id="JBGBPQ010000002">
    <property type="protein sequence ID" value="KAL1528529.1"/>
    <property type="molecule type" value="Genomic_DNA"/>
</dbReference>
<comment type="caution">
    <text evidence="1">The sequence shown here is derived from an EMBL/GenBank/DDBJ whole genome shotgun (WGS) entry which is preliminary data.</text>
</comment>
<gene>
    <name evidence="1" type="ORF">AB1Y20_009872</name>
</gene>
<dbReference type="Proteomes" id="UP001515480">
    <property type="component" value="Unassembled WGS sequence"/>
</dbReference>
<accession>A0AB34K3A9</accession>
<reference evidence="1 2" key="1">
    <citation type="journal article" date="2024" name="Science">
        <title>Giant polyketide synthase enzymes in the biosynthesis of giant marine polyether toxins.</title>
        <authorList>
            <person name="Fallon T.R."/>
            <person name="Shende V.V."/>
            <person name="Wierzbicki I.H."/>
            <person name="Pendleton A.L."/>
            <person name="Watervoot N.F."/>
            <person name="Auber R.P."/>
            <person name="Gonzalez D.J."/>
            <person name="Wisecaver J.H."/>
            <person name="Moore B.S."/>
        </authorList>
    </citation>
    <scope>NUCLEOTIDE SEQUENCE [LARGE SCALE GENOMIC DNA]</scope>
    <source>
        <strain evidence="1 2">12B1</strain>
    </source>
</reference>
<name>A0AB34K3A9_PRYPA</name>
<sequence>MSGSPKDTGSFDHSHSLILMEVPSGFGSFVCLPGSVTISRELKIKNDENELEYCDSLLQQIEGVNKALVFEPFSHSKLLMGSLGIDKSPCMLHLSCG</sequence>